<comment type="caution">
    <text evidence="2">The sequence shown here is derived from an EMBL/GenBank/DDBJ whole genome shotgun (WGS) entry which is preliminary data.</text>
</comment>
<dbReference type="EMBL" id="PCRK01000012">
    <property type="protein sequence ID" value="PIP19821.1"/>
    <property type="molecule type" value="Genomic_DNA"/>
</dbReference>
<reference evidence="2 3" key="1">
    <citation type="submission" date="2017-09" db="EMBL/GenBank/DDBJ databases">
        <title>Depth-based differentiation of microbial function through sediment-hosted aquifers and enrichment of novel symbionts in the deep terrestrial subsurface.</title>
        <authorList>
            <person name="Probst A.J."/>
            <person name="Ladd B."/>
            <person name="Jarett J.K."/>
            <person name="Geller-Mcgrath D.E."/>
            <person name="Sieber C.M."/>
            <person name="Emerson J.B."/>
            <person name="Anantharaman K."/>
            <person name="Thomas B.C."/>
            <person name="Malmstrom R."/>
            <person name="Stieglmeier M."/>
            <person name="Klingl A."/>
            <person name="Woyke T."/>
            <person name="Ryan C.M."/>
            <person name="Banfield J.F."/>
        </authorList>
    </citation>
    <scope>NUCLEOTIDE SEQUENCE [LARGE SCALE GENOMIC DNA]</scope>
    <source>
        <strain evidence="2">CG23_combo_of_CG06-09_8_20_14_all_41_10</strain>
    </source>
</reference>
<sequence length="72" mass="8152">MKLNDFINKGKREFIIMLCLVGVIPFLVFVYLMTTKVLSIKVSIEEIGLVMILTTVVFILGILSLFQNSTKN</sequence>
<evidence type="ECO:0000313" key="2">
    <source>
        <dbReference type="EMBL" id="PIP19821.1"/>
    </source>
</evidence>
<feature type="transmembrane region" description="Helical" evidence="1">
    <location>
        <begin position="47"/>
        <end position="66"/>
    </location>
</feature>
<dbReference type="Proteomes" id="UP000231292">
    <property type="component" value="Unassembled WGS sequence"/>
</dbReference>
<evidence type="ECO:0000256" key="1">
    <source>
        <dbReference type="SAM" id="Phobius"/>
    </source>
</evidence>
<feature type="transmembrane region" description="Helical" evidence="1">
    <location>
        <begin position="12"/>
        <end position="32"/>
    </location>
</feature>
<evidence type="ECO:0000313" key="3">
    <source>
        <dbReference type="Proteomes" id="UP000231292"/>
    </source>
</evidence>
<protein>
    <submittedName>
        <fullName evidence="2">Uncharacterized protein</fullName>
    </submittedName>
</protein>
<feature type="non-terminal residue" evidence="2">
    <location>
        <position position="72"/>
    </location>
</feature>
<name>A0A2G9YMU3_9BACT</name>
<keyword evidence="1" id="KW-0472">Membrane</keyword>
<organism evidence="2 3">
    <name type="scientific">Candidatus Sherwoodlollariibacterium unditelluris</name>
    <dbReference type="NCBI Taxonomy" id="1974757"/>
    <lineage>
        <taxon>Bacteria</taxon>
        <taxon>Pseudomonadati</taxon>
        <taxon>Candidatus Omnitrophota</taxon>
        <taxon>Candidatus Sherwoodlollariibacterium</taxon>
    </lineage>
</organism>
<accession>A0A2G9YMU3</accession>
<gene>
    <name evidence="2" type="ORF">COX41_00690</name>
</gene>
<dbReference type="AlphaFoldDB" id="A0A2G9YMU3"/>
<keyword evidence="1" id="KW-0812">Transmembrane</keyword>
<keyword evidence="1" id="KW-1133">Transmembrane helix</keyword>
<proteinExistence type="predicted"/>